<comment type="caution">
    <text evidence="4">The sequence shown here is derived from an EMBL/GenBank/DDBJ whole genome shotgun (WGS) entry which is preliminary data.</text>
</comment>
<feature type="domain" description="CdaR GGDEF-like" evidence="3">
    <location>
        <begin position="308"/>
        <end position="427"/>
    </location>
</feature>
<name>A0ABN2RV41_9ACTN</name>
<dbReference type="InterPro" id="IPR051448">
    <property type="entry name" value="CdaR-like_regulators"/>
</dbReference>
<dbReference type="InterPro" id="IPR042070">
    <property type="entry name" value="PucR_C-HTH_sf"/>
</dbReference>
<evidence type="ECO:0000259" key="2">
    <source>
        <dbReference type="Pfam" id="PF13556"/>
    </source>
</evidence>
<evidence type="ECO:0000313" key="4">
    <source>
        <dbReference type="EMBL" id="GAA1975117.1"/>
    </source>
</evidence>
<dbReference type="Pfam" id="PF17853">
    <property type="entry name" value="GGDEF_2"/>
    <property type="match status" value="1"/>
</dbReference>
<dbReference type="PANTHER" id="PTHR33744">
    <property type="entry name" value="CARBOHYDRATE DIACID REGULATOR"/>
    <property type="match status" value="1"/>
</dbReference>
<evidence type="ECO:0000256" key="1">
    <source>
        <dbReference type="ARBA" id="ARBA00006754"/>
    </source>
</evidence>
<gene>
    <name evidence="4" type="ORF">GCM10009798_40450</name>
</gene>
<dbReference type="EMBL" id="BAAAPB010000005">
    <property type="protein sequence ID" value="GAA1975117.1"/>
    <property type="molecule type" value="Genomic_DNA"/>
</dbReference>
<dbReference type="PANTHER" id="PTHR33744:SF17">
    <property type="entry name" value="CONSERVED PROTEIN"/>
    <property type="match status" value="1"/>
</dbReference>
<feature type="domain" description="PucR C-terminal helix-turn-helix" evidence="2">
    <location>
        <begin position="481"/>
        <end position="539"/>
    </location>
</feature>
<evidence type="ECO:0000313" key="5">
    <source>
        <dbReference type="Proteomes" id="UP001500571"/>
    </source>
</evidence>
<dbReference type="InterPro" id="IPR025736">
    <property type="entry name" value="PucR_C-HTH_dom"/>
</dbReference>
<dbReference type="Proteomes" id="UP001500571">
    <property type="component" value="Unassembled WGS sequence"/>
</dbReference>
<sequence length="542" mass="57460">MYAKPKIQLSRVLDALGDTFLEVVAGDVRTAGHVAGFDIFDPVEETQVSPRAVVFAVGVRQASEVNELLYKVGRWDATALVVRAPVPVTPQTERAVRKSGVALLGLTRGASWARLAAMLRTLLAEVETGNEPSGTTAGLPSGDLFALANAVAALIDAPVTIEDKNLNVLAFSGRQDEADSSRFETILGRKVPEHLAAGLERSGVLHELYASKGVVMVDADAVGADVISKPRVAVAVRAGDDVLGSIWGVVDGPLTDDRATALRDAAKIVSLHMLRLRAAGDVERRLRQDLVARALEAGPTGPEALSKLGLLGRQIVVVALGVLGHDPEAGSQSSSIALRQRLSDACELHLAAVAPGAVVALLGDVTYCLLPVTGAPDLASHRVARLMSTFVSRTASRLPAVAAVGPVAADPGRLTRSRAGADRALRVLLQGRGSRRVATTSDVIVDALLLDLADMVAARGDQLEGAVSRLKEHDAKHNSQLLHSLRCWLQTFGDVTSAADRAFVHPNTFRYRLRKLSEIGQIDLTSDDDRFAAMLQLRLMGE</sequence>
<keyword evidence="5" id="KW-1185">Reference proteome</keyword>
<dbReference type="Gene3D" id="1.10.10.2840">
    <property type="entry name" value="PucR C-terminal helix-turn-helix domain"/>
    <property type="match status" value="1"/>
</dbReference>
<accession>A0ABN2RV41</accession>
<proteinExistence type="inferred from homology"/>
<comment type="similarity">
    <text evidence="1">Belongs to the CdaR family.</text>
</comment>
<dbReference type="InterPro" id="IPR041522">
    <property type="entry name" value="CdaR_GGDEF"/>
</dbReference>
<reference evidence="4 5" key="1">
    <citation type="journal article" date="2019" name="Int. J. Syst. Evol. Microbiol.">
        <title>The Global Catalogue of Microorganisms (GCM) 10K type strain sequencing project: providing services to taxonomists for standard genome sequencing and annotation.</title>
        <authorList>
            <consortium name="The Broad Institute Genomics Platform"/>
            <consortium name="The Broad Institute Genome Sequencing Center for Infectious Disease"/>
            <person name="Wu L."/>
            <person name="Ma J."/>
        </authorList>
    </citation>
    <scope>NUCLEOTIDE SEQUENCE [LARGE SCALE GENOMIC DNA]</scope>
    <source>
        <strain evidence="4 5">JCM 15309</strain>
    </source>
</reference>
<dbReference type="Pfam" id="PF13556">
    <property type="entry name" value="HTH_30"/>
    <property type="match status" value="1"/>
</dbReference>
<dbReference type="RefSeq" id="WP_344048036.1">
    <property type="nucleotide sequence ID" value="NZ_BAAAPB010000005.1"/>
</dbReference>
<evidence type="ECO:0000259" key="3">
    <source>
        <dbReference type="Pfam" id="PF17853"/>
    </source>
</evidence>
<protein>
    <submittedName>
        <fullName evidence="4">Helix-turn-helix domain-containing protein</fullName>
    </submittedName>
</protein>
<organism evidence="4 5">
    <name type="scientific">Nocardioides panacihumi</name>
    <dbReference type="NCBI Taxonomy" id="400774"/>
    <lineage>
        <taxon>Bacteria</taxon>
        <taxon>Bacillati</taxon>
        <taxon>Actinomycetota</taxon>
        <taxon>Actinomycetes</taxon>
        <taxon>Propionibacteriales</taxon>
        <taxon>Nocardioidaceae</taxon>
        <taxon>Nocardioides</taxon>
    </lineage>
</organism>